<dbReference type="Gene3D" id="1.10.1420.10">
    <property type="match status" value="1"/>
</dbReference>
<dbReference type="PANTHER" id="PTHR11361:SF99">
    <property type="entry name" value="DNA MISMATCH REPAIR PROTEIN"/>
    <property type="match status" value="1"/>
</dbReference>
<evidence type="ECO:0000256" key="3">
    <source>
        <dbReference type="ARBA" id="ARBA00023125"/>
    </source>
</evidence>
<accession>A0ABM6WAJ5</accession>
<reference evidence="5 6" key="1">
    <citation type="submission" date="2018-05" db="EMBL/GenBank/DDBJ databases">
        <title>Chitinophaga sp. nov., isolated from rhizosphere soil of Alhagi.</title>
        <authorList>
            <person name="Liu Y."/>
        </authorList>
    </citation>
    <scope>NUCLEOTIDE SEQUENCE [LARGE SCALE GENOMIC DNA]</scope>
    <source>
        <strain evidence="5 6">T22</strain>
    </source>
</reference>
<dbReference type="SUPFAM" id="SSF52540">
    <property type="entry name" value="P-loop containing nucleoside triphosphate hydrolases"/>
    <property type="match status" value="1"/>
</dbReference>
<sequence length="444" mass="51433">MELDKTTYLDLSIFNREDEYSLFHKLDFTTTSGGREYLRTLFSNPLKDIAAIHNRQQMLQYLLDHEAAWPPMISNGTIVVVENYLNAEIEPISTSEGPGLYLNAVITKTIYAPDFGFIKFSFDQIINLINGFTHLTQTVNVEEAPSILRSILERARVLIQHKEFQDVVALKATGRFNFVQILRYDKLIRNRHKKALWELTELYTRLDAYHSMAMAMRHFSLNFPVFSEENKPHIAIKQLYHLILPQPVAYDVAMDPHRHFIFLTGANMAGKTTFIKAVGISVFLAHLGLGVPAREMQLSFFHGILSNIDVKDNIFKGESYFYNEVQRIKNTIIKISDRKNWLILIDEMFKGTNVEDAKNCSLAVIRGLLHNHQCLYILSTHLYEIAEELQQEDQIIFKYFQSEVIDDNLRFTYELKEGIAKEKLGYLILKKEKVIELLENMKGN</sequence>
<dbReference type="InterPro" id="IPR027417">
    <property type="entry name" value="P-loop_NTPase"/>
</dbReference>
<dbReference type="PANTHER" id="PTHR11361">
    <property type="entry name" value="DNA MISMATCH REPAIR PROTEIN MUTS FAMILY MEMBER"/>
    <property type="match status" value="1"/>
</dbReference>
<organism evidence="5 6">
    <name type="scientific">Chitinophaga alhagiae</name>
    <dbReference type="NCBI Taxonomy" id="2203219"/>
    <lineage>
        <taxon>Bacteria</taxon>
        <taxon>Pseudomonadati</taxon>
        <taxon>Bacteroidota</taxon>
        <taxon>Chitinophagia</taxon>
        <taxon>Chitinophagales</taxon>
        <taxon>Chitinophagaceae</taxon>
        <taxon>Chitinophaga</taxon>
    </lineage>
</organism>
<evidence type="ECO:0000259" key="4">
    <source>
        <dbReference type="SMART" id="SM00534"/>
    </source>
</evidence>
<feature type="domain" description="DNA mismatch repair proteins mutS family" evidence="4">
    <location>
        <begin position="258"/>
        <end position="443"/>
    </location>
</feature>
<dbReference type="Proteomes" id="UP000246099">
    <property type="component" value="Chromosome"/>
</dbReference>
<evidence type="ECO:0000313" key="5">
    <source>
        <dbReference type="EMBL" id="AWO00908.1"/>
    </source>
</evidence>
<evidence type="ECO:0000313" key="6">
    <source>
        <dbReference type="Proteomes" id="UP000246099"/>
    </source>
</evidence>
<dbReference type="SUPFAM" id="SSF48334">
    <property type="entry name" value="DNA repair protein MutS, domain III"/>
    <property type="match status" value="2"/>
</dbReference>
<dbReference type="Gene3D" id="3.40.50.300">
    <property type="entry name" value="P-loop containing nucleotide triphosphate hydrolases"/>
    <property type="match status" value="1"/>
</dbReference>
<dbReference type="Pfam" id="PF00488">
    <property type="entry name" value="MutS_V"/>
    <property type="match status" value="1"/>
</dbReference>
<gene>
    <name evidence="5" type="ORF">DLD77_03935</name>
</gene>
<dbReference type="EMBL" id="CP029600">
    <property type="protein sequence ID" value="AWO00908.1"/>
    <property type="molecule type" value="Genomic_DNA"/>
</dbReference>
<dbReference type="InterPro" id="IPR036187">
    <property type="entry name" value="DNA_mismatch_repair_MutS_sf"/>
</dbReference>
<name>A0ABM6WAJ5_9BACT</name>
<keyword evidence="3" id="KW-0238">DNA-binding</keyword>
<keyword evidence="2" id="KW-0067">ATP-binding</keyword>
<dbReference type="InterPro" id="IPR000432">
    <property type="entry name" value="DNA_mismatch_repair_MutS_C"/>
</dbReference>
<dbReference type="RefSeq" id="WP_119076855.1">
    <property type="nucleotide sequence ID" value="NZ_CP029600.1"/>
</dbReference>
<evidence type="ECO:0000256" key="2">
    <source>
        <dbReference type="ARBA" id="ARBA00022840"/>
    </source>
</evidence>
<keyword evidence="1" id="KW-0547">Nucleotide-binding</keyword>
<evidence type="ECO:0000256" key="1">
    <source>
        <dbReference type="ARBA" id="ARBA00022741"/>
    </source>
</evidence>
<dbReference type="InterPro" id="IPR007696">
    <property type="entry name" value="DNA_mismatch_repair_MutS_core"/>
</dbReference>
<keyword evidence="6" id="KW-1185">Reference proteome</keyword>
<dbReference type="InterPro" id="IPR045076">
    <property type="entry name" value="MutS"/>
</dbReference>
<dbReference type="Pfam" id="PF05192">
    <property type="entry name" value="MutS_III"/>
    <property type="match status" value="1"/>
</dbReference>
<dbReference type="SMART" id="SM00534">
    <property type="entry name" value="MUTSac"/>
    <property type="match status" value="1"/>
</dbReference>
<protein>
    <submittedName>
        <fullName evidence="5">DNA mismatch repair protein MutS</fullName>
    </submittedName>
</protein>
<proteinExistence type="predicted"/>